<evidence type="ECO:0000259" key="1">
    <source>
        <dbReference type="Pfam" id="PF10021"/>
    </source>
</evidence>
<feature type="domain" description="Microbial-type PARG catalytic" evidence="1">
    <location>
        <begin position="10"/>
        <end position="157"/>
    </location>
</feature>
<dbReference type="KEGG" id="bvo:Pan97_26860"/>
<dbReference type="Gene3D" id="3.40.220.10">
    <property type="entry name" value="Leucine Aminopeptidase, subunit E, domain 1"/>
    <property type="match status" value="1"/>
</dbReference>
<accession>A0A518C8W4</accession>
<dbReference type="InterPro" id="IPR012664">
    <property type="entry name" value="CHP02452"/>
</dbReference>
<protein>
    <recommendedName>
        <fullName evidence="1">Microbial-type PARG catalytic domain-containing protein</fullName>
    </recommendedName>
</protein>
<dbReference type="OrthoDB" id="9806181at2"/>
<keyword evidence="3" id="KW-1185">Reference proteome</keyword>
<dbReference type="Pfam" id="PF10021">
    <property type="entry name" value="PARG_cat_microb"/>
    <property type="match status" value="1"/>
</dbReference>
<evidence type="ECO:0000313" key="2">
    <source>
        <dbReference type="EMBL" id="QDU75652.1"/>
    </source>
</evidence>
<reference evidence="3" key="1">
    <citation type="submission" date="2019-02" db="EMBL/GenBank/DDBJ databases">
        <title>Deep-cultivation of Planctomycetes and their phenomic and genomic characterization uncovers novel biology.</title>
        <authorList>
            <person name="Wiegand S."/>
            <person name="Jogler M."/>
            <person name="Boedeker C."/>
            <person name="Pinto D."/>
            <person name="Vollmers J."/>
            <person name="Rivas-Marin E."/>
            <person name="Kohn T."/>
            <person name="Peeters S.H."/>
            <person name="Heuer A."/>
            <person name="Rast P."/>
            <person name="Oberbeckmann S."/>
            <person name="Bunk B."/>
            <person name="Jeske O."/>
            <person name="Meyerdierks A."/>
            <person name="Storesund J.E."/>
            <person name="Kallscheuer N."/>
            <person name="Luecker S."/>
            <person name="Lage O.M."/>
            <person name="Pohl T."/>
            <person name="Merkel B.J."/>
            <person name="Hornburger P."/>
            <person name="Mueller R.-W."/>
            <person name="Bruemmer F."/>
            <person name="Labrenz M."/>
            <person name="Spormann A.M."/>
            <person name="Op den Camp H."/>
            <person name="Overmann J."/>
            <person name="Amann R."/>
            <person name="Jetten M.S.M."/>
            <person name="Mascher T."/>
            <person name="Medema M.H."/>
            <person name="Devos D.P."/>
            <person name="Kaster A.-K."/>
            <person name="Ovreas L."/>
            <person name="Rohde M."/>
            <person name="Galperin M.Y."/>
            <person name="Jogler C."/>
        </authorList>
    </citation>
    <scope>NUCLEOTIDE SEQUENCE [LARGE SCALE GENOMIC DNA]</scope>
    <source>
        <strain evidence="3">Pan97</strain>
    </source>
</reference>
<proteinExistence type="predicted"/>
<dbReference type="NCBIfam" id="TIGR02452">
    <property type="entry name" value="TIGR02452 family protein"/>
    <property type="match status" value="1"/>
</dbReference>
<dbReference type="PIRSF" id="PIRSF014899">
    <property type="entry name" value="UCP014899"/>
    <property type="match status" value="1"/>
</dbReference>
<dbReference type="InterPro" id="IPR019261">
    <property type="entry name" value="PARG_cat_microbial"/>
</dbReference>
<dbReference type="InterPro" id="IPR043472">
    <property type="entry name" value="Macro_dom-like"/>
</dbReference>
<organism evidence="2 3">
    <name type="scientific">Bremerella volcania</name>
    <dbReference type="NCBI Taxonomy" id="2527984"/>
    <lineage>
        <taxon>Bacteria</taxon>
        <taxon>Pseudomonadati</taxon>
        <taxon>Planctomycetota</taxon>
        <taxon>Planctomycetia</taxon>
        <taxon>Pirellulales</taxon>
        <taxon>Pirellulaceae</taxon>
        <taxon>Bremerella</taxon>
    </lineage>
</organism>
<dbReference type="SUPFAM" id="SSF52949">
    <property type="entry name" value="Macro domain-like"/>
    <property type="match status" value="1"/>
</dbReference>
<name>A0A518C8W4_9BACT</name>
<sequence>MSRTKRASVAQETVRIVENGCYELADGQQVDLRKEIDDSLAATQLIRPGDFGSLMIPRSNHRGTDFEVHNETTLTAARRLVVERQLDNVLCLNFASAKNPGGGYLGGSQAQEESLARSSALVKTLESQWEYYDFHRSCGISVYSDHMILSPDVPVFRADDGALLDRPYLLSILTSPAVNAGAVIKNEPQRAAEIEPKMAARIGKLLKLAAAKNYQHLILGAWGCGVFRNEPEMIARLFAETLKIGGAFENQFTSITFAVLDGTEHENIIGPFRALFQ</sequence>
<dbReference type="PANTHER" id="PTHR35596:SF1">
    <property type="entry name" value="MICROBIAL-TYPE PARG CATALYTIC DOMAIN-CONTAINING PROTEIN"/>
    <property type="match status" value="1"/>
</dbReference>
<dbReference type="AlphaFoldDB" id="A0A518C8W4"/>
<dbReference type="Proteomes" id="UP000318626">
    <property type="component" value="Chromosome"/>
</dbReference>
<evidence type="ECO:0000313" key="3">
    <source>
        <dbReference type="Proteomes" id="UP000318626"/>
    </source>
</evidence>
<gene>
    <name evidence="2" type="ORF">Pan97_26860</name>
</gene>
<dbReference type="EMBL" id="CP036289">
    <property type="protein sequence ID" value="QDU75652.1"/>
    <property type="molecule type" value="Genomic_DNA"/>
</dbReference>
<dbReference type="PANTHER" id="PTHR35596">
    <property type="entry name" value="DUF2263 DOMAIN-CONTAINING PROTEIN"/>
    <property type="match status" value="1"/>
</dbReference>